<gene>
    <name evidence="2" type="ORF">SAMN05216213_111120</name>
</gene>
<dbReference type="OrthoDB" id="7017872at2"/>
<evidence type="ECO:0000313" key="2">
    <source>
        <dbReference type="EMBL" id="SDP99917.1"/>
    </source>
</evidence>
<feature type="domain" description="DUF6316" evidence="1">
    <location>
        <begin position="5"/>
        <end position="58"/>
    </location>
</feature>
<dbReference type="Pfam" id="PF19837">
    <property type="entry name" value="DUF6316"/>
    <property type="match status" value="1"/>
</dbReference>
<sequence length="86" mass="10039">MFGQRTVDPHPGTHYRSSRLSAVNGQYFFATREGTLEGPFLSRHDAEQSITRYIERMAMADKLLRHSSEHIDNLQRREAIKHNQEL</sequence>
<dbReference type="RefSeq" id="WP_090432736.1">
    <property type="nucleotide sequence ID" value="NZ_DAMCCE010000011.1"/>
</dbReference>
<reference evidence="3" key="1">
    <citation type="submission" date="2016-10" db="EMBL/GenBank/DDBJ databases">
        <authorList>
            <person name="Varghese N."/>
            <person name="Submissions S."/>
        </authorList>
    </citation>
    <scope>NUCLEOTIDE SEQUENCE [LARGE SCALE GENOMIC DNA]</scope>
    <source>
        <strain evidence="3">JCM 18416</strain>
    </source>
</reference>
<dbReference type="Proteomes" id="UP000199460">
    <property type="component" value="Unassembled WGS sequence"/>
</dbReference>
<name>A0A1H0XAF7_9GAMM</name>
<protein>
    <recommendedName>
        <fullName evidence="1">DUF6316 domain-containing protein</fullName>
    </recommendedName>
</protein>
<dbReference type="AlphaFoldDB" id="A0A1H0XAF7"/>
<dbReference type="EMBL" id="FNJJ01000011">
    <property type="protein sequence ID" value="SDP99917.1"/>
    <property type="molecule type" value="Genomic_DNA"/>
</dbReference>
<dbReference type="GeneID" id="300933041"/>
<dbReference type="InterPro" id="IPR045630">
    <property type="entry name" value="DUF6316"/>
</dbReference>
<keyword evidence="3" id="KW-1185">Reference proteome</keyword>
<proteinExistence type="predicted"/>
<evidence type="ECO:0000313" key="3">
    <source>
        <dbReference type="Proteomes" id="UP000199460"/>
    </source>
</evidence>
<evidence type="ECO:0000259" key="1">
    <source>
        <dbReference type="Pfam" id="PF19837"/>
    </source>
</evidence>
<organism evidence="2 3">
    <name type="scientific">Ectopseudomonas guguanensis</name>
    <dbReference type="NCBI Taxonomy" id="1198456"/>
    <lineage>
        <taxon>Bacteria</taxon>
        <taxon>Pseudomonadati</taxon>
        <taxon>Pseudomonadota</taxon>
        <taxon>Gammaproteobacteria</taxon>
        <taxon>Pseudomonadales</taxon>
        <taxon>Pseudomonadaceae</taxon>
        <taxon>Ectopseudomonas</taxon>
    </lineage>
</organism>
<accession>A0A1H0XAF7</accession>